<accession>A0ABV9I0G5</accession>
<keyword evidence="2" id="KW-1185">Reference proteome</keyword>
<sequence length="1100" mass="125184">MGKCNDIDNVLKRNGTGQGERFVAQLHPSLFELNDFDVEDWILFTYNFAKHVNYFDTKNSDTTKGDWQEFFNYFNFDDAVIPFRASRAYKKKKEHITEVLAGFKKEGTLTSHLTLFVSFLQLLEHSKTRFNGITKRHLDFYYKDILQVDKRAATPDQVHVIFELAKKSVEERIVEDTELNGKVDANGNQRIYKTDEELIANQAKVASLKTVYQNVSLQEIKASPVANTLDGSEEPLPEDAPYWLPFGYTSEEKKYTELPDAAIGFAIASPLLLLKEGVRTVQVTLNFAAETIDTGHQLTDFNATILKNILTVSGSGEEEWVGPIGLKTVTDTTTNMSTRVISNNQLILAFQLSKDIPAFVGYNDEFLLEKYNTTFPVTRFSIDTSKPEGVSFHRATINRILTSIQIKVDVQEASSVHIENDNGLLKQNKPFFPFTPQPIKASNFYIHYEEAFAKAWKEITVNFSWKNTPDDFAVWYDAYKKNAIPGQTSNDAIVANEAYFTATKEVLHKENWIPVGDGTQILFKPTTETPEETPETSTSYHCTVEINNENFDIDKTGPIRLRLDTSFLHDLFPRLYASSLIGNTVSTATIVDGVPVVNTTTTEGNIPNPPYTPIAENITISYTAEETRQIQSQILPIDTVTPITILNQKDTYAKERIKLFHVHPFGQCEEHNYLKIKKHQKGIKDVYDTTNIHSYLVPRYCDGGELFIGLKDAQVQQNIALLIQVLEGSENPQVPSFGEREEIQWAILCDNAWKSLTDDILSNNTDNFLNSGIVKFAIPRQATQQNTRLPEGYIWVRAKMHKAYDAVCKAIDIHTQAVRATFEDNDNELSHLDKGLEAGSIKKLITRIPQVKGVSQPYSSFSGIPEESDMRFYRRISERLRHKNRAITLWDYEHLILQEFPEVFKVKCLNHTYIKDENDTTKDNYVAAGHVTLVVIPDSVNKNVFDIYQPRVSKGLITRIKSFINQQNTLHVTADVMNPRYEEVSVTLEVEFLKGYDERFYTKQLEEDIIKFLSPWAFDNQQTVAFGIDLHRSILIDYIEKLSYVDYLQNVVIQKDGVVTGNVVTPSTPRSILVSAKSHIIRTVLTPCKDKKAQEKLLCQ</sequence>
<name>A0ABV9I0G5_9FLAO</name>
<dbReference type="RefSeq" id="WP_379980030.1">
    <property type="nucleotide sequence ID" value="NZ_JBHSFV010000009.1"/>
</dbReference>
<reference evidence="2" key="1">
    <citation type="journal article" date="2019" name="Int. J. Syst. Evol. Microbiol.">
        <title>The Global Catalogue of Microorganisms (GCM) 10K type strain sequencing project: providing services to taxonomists for standard genome sequencing and annotation.</title>
        <authorList>
            <consortium name="The Broad Institute Genomics Platform"/>
            <consortium name="The Broad Institute Genome Sequencing Center for Infectious Disease"/>
            <person name="Wu L."/>
            <person name="Ma J."/>
        </authorList>
    </citation>
    <scope>NUCLEOTIDE SEQUENCE [LARGE SCALE GENOMIC DNA]</scope>
    <source>
        <strain evidence="2">YJ-61-S</strain>
    </source>
</reference>
<comment type="caution">
    <text evidence="1">The sequence shown here is derived from an EMBL/GenBank/DDBJ whole genome shotgun (WGS) entry which is preliminary data.</text>
</comment>
<dbReference type="EMBL" id="JBHSFV010000009">
    <property type="protein sequence ID" value="MFC4635116.1"/>
    <property type="molecule type" value="Genomic_DNA"/>
</dbReference>
<protein>
    <submittedName>
        <fullName evidence="1">Baseplate J/gp47 family protein</fullName>
    </submittedName>
</protein>
<evidence type="ECO:0000313" key="2">
    <source>
        <dbReference type="Proteomes" id="UP001596043"/>
    </source>
</evidence>
<gene>
    <name evidence="1" type="ORF">ACFO3O_14445</name>
</gene>
<dbReference type="Proteomes" id="UP001596043">
    <property type="component" value="Unassembled WGS sequence"/>
</dbReference>
<organism evidence="1 2">
    <name type="scientific">Dokdonia ponticola</name>
    <dbReference type="NCBI Taxonomy" id="2041041"/>
    <lineage>
        <taxon>Bacteria</taxon>
        <taxon>Pseudomonadati</taxon>
        <taxon>Bacteroidota</taxon>
        <taxon>Flavobacteriia</taxon>
        <taxon>Flavobacteriales</taxon>
        <taxon>Flavobacteriaceae</taxon>
        <taxon>Dokdonia</taxon>
    </lineage>
</organism>
<evidence type="ECO:0000313" key="1">
    <source>
        <dbReference type="EMBL" id="MFC4635116.1"/>
    </source>
</evidence>
<proteinExistence type="predicted"/>